<reference evidence="1 2" key="1">
    <citation type="submission" date="2015-12" db="EMBL/GenBank/DDBJ databases">
        <title>Draft genome sequence of Moniliophthora roreri, the causal agent of frosty pod rot of cacao.</title>
        <authorList>
            <person name="Aime M.C."/>
            <person name="Diaz-Valderrama J.R."/>
            <person name="Kijpornyongpan T."/>
            <person name="Phillips-Mora W."/>
        </authorList>
    </citation>
    <scope>NUCLEOTIDE SEQUENCE [LARGE SCALE GENOMIC DNA]</scope>
    <source>
        <strain evidence="1 2">MCA 2952</strain>
    </source>
</reference>
<name>A0A0W0FP66_MONRR</name>
<evidence type="ECO:0000313" key="1">
    <source>
        <dbReference type="EMBL" id="KTB38147.1"/>
    </source>
</evidence>
<dbReference type="AlphaFoldDB" id="A0A0W0FP66"/>
<accession>A0A0W0FP66</accession>
<dbReference type="EMBL" id="LATX01001780">
    <property type="protein sequence ID" value="KTB38147.1"/>
    <property type="molecule type" value="Genomic_DNA"/>
</dbReference>
<protein>
    <submittedName>
        <fullName evidence="1">Uncharacterized protein</fullName>
    </submittedName>
</protein>
<proteinExistence type="predicted"/>
<sequence>MTDEFILMELHCHPDAKCLLTCPICSNHLIKVMVI</sequence>
<organism evidence="1 2">
    <name type="scientific">Moniliophthora roreri</name>
    <name type="common">Frosty pod rot fungus</name>
    <name type="synonym">Monilia roreri</name>
    <dbReference type="NCBI Taxonomy" id="221103"/>
    <lineage>
        <taxon>Eukaryota</taxon>
        <taxon>Fungi</taxon>
        <taxon>Dikarya</taxon>
        <taxon>Basidiomycota</taxon>
        <taxon>Agaricomycotina</taxon>
        <taxon>Agaricomycetes</taxon>
        <taxon>Agaricomycetidae</taxon>
        <taxon>Agaricales</taxon>
        <taxon>Marasmiineae</taxon>
        <taxon>Marasmiaceae</taxon>
        <taxon>Moniliophthora</taxon>
    </lineage>
</organism>
<dbReference type="Proteomes" id="UP000054988">
    <property type="component" value="Unassembled WGS sequence"/>
</dbReference>
<evidence type="ECO:0000313" key="2">
    <source>
        <dbReference type="Proteomes" id="UP000054988"/>
    </source>
</evidence>
<gene>
    <name evidence="1" type="ORF">WG66_9296</name>
</gene>
<comment type="caution">
    <text evidence="1">The sequence shown here is derived from an EMBL/GenBank/DDBJ whole genome shotgun (WGS) entry which is preliminary data.</text>
</comment>